<reference evidence="2 3" key="1">
    <citation type="submission" date="2019-01" db="EMBL/GenBank/DDBJ databases">
        <title>Sequencing of cultivated peanut Arachis hypogaea provides insights into genome evolution and oil improvement.</title>
        <authorList>
            <person name="Chen X."/>
        </authorList>
    </citation>
    <scope>NUCLEOTIDE SEQUENCE [LARGE SCALE GENOMIC DNA]</scope>
    <source>
        <strain evidence="3">cv. Fuhuasheng</strain>
        <tissue evidence="2">Leaves</tissue>
    </source>
</reference>
<feature type="region of interest" description="Disordered" evidence="1">
    <location>
        <begin position="188"/>
        <end position="213"/>
    </location>
</feature>
<dbReference type="AlphaFoldDB" id="A0A444YN09"/>
<keyword evidence="3" id="KW-1185">Reference proteome</keyword>
<evidence type="ECO:0000313" key="3">
    <source>
        <dbReference type="Proteomes" id="UP000289738"/>
    </source>
</evidence>
<evidence type="ECO:0000313" key="2">
    <source>
        <dbReference type="EMBL" id="RYR03301.1"/>
    </source>
</evidence>
<organism evidence="2 3">
    <name type="scientific">Arachis hypogaea</name>
    <name type="common">Peanut</name>
    <dbReference type="NCBI Taxonomy" id="3818"/>
    <lineage>
        <taxon>Eukaryota</taxon>
        <taxon>Viridiplantae</taxon>
        <taxon>Streptophyta</taxon>
        <taxon>Embryophyta</taxon>
        <taxon>Tracheophyta</taxon>
        <taxon>Spermatophyta</taxon>
        <taxon>Magnoliopsida</taxon>
        <taxon>eudicotyledons</taxon>
        <taxon>Gunneridae</taxon>
        <taxon>Pentapetalae</taxon>
        <taxon>rosids</taxon>
        <taxon>fabids</taxon>
        <taxon>Fabales</taxon>
        <taxon>Fabaceae</taxon>
        <taxon>Papilionoideae</taxon>
        <taxon>50 kb inversion clade</taxon>
        <taxon>dalbergioids sensu lato</taxon>
        <taxon>Dalbergieae</taxon>
        <taxon>Pterocarpus clade</taxon>
        <taxon>Arachis</taxon>
    </lineage>
</organism>
<sequence>MLCIRHIGSNFLRAFKAPHLQKLVVNIGYSRTVEEYNFNYKSSKAHRKRAKFTYSEFATQRIETNMQCAGNIVVHQFDRRNKVFEVCKMSNEKVEQLPCHHVIAYYANQRLDWQVYVNDVYKMSEVRKVYQNKFVPLGDLETWPAFLGPTLVANPTLRQTSKGGLKLTRYLNEMDSREMRGPQICRLSGRQGHSHSRCPQRAGLSGVSGSGGP</sequence>
<comment type="caution">
    <text evidence="2">The sequence shown here is derived from an EMBL/GenBank/DDBJ whole genome shotgun (WGS) entry which is preliminary data.</text>
</comment>
<evidence type="ECO:0000256" key="1">
    <source>
        <dbReference type="SAM" id="MobiDB-lite"/>
    </source>
</evidence>
<gene>
    <name evidence="2" type="ORF">Ahy_B06g082177</name>
</gene>
<dbReference type="Proteomes" id="UP000289738">
    <property type="component" value="Chromosome B06"/>
</dbReference>
<protein>
    <submittedName>
        <fullName evidence="2">Uncharacterized protein</fullName>
    </submittedName>
</protein>
<accession>A0A444YN09</accession>
<dbReference type="EMBL" id="SDMP01000016">
    <property type="protein sequence ID" value="RYR03301.1"/>
    <property type="molecule type" value="Genomic_DNA"/>
</dbReference>
<proteinExistence type="predicted"/>
<name>A0A444YN09_ARAHY</name>